<dbReference type="Proteomes" id="UP000203996">
    <property type="component" value="Segment"/>
</dbReference>
<dbReference type="KEGG" id="vg:27924330"/>
<keyword evidence="2" id="KW-1185">Reference proteome</keyword>
<dbReference type="GeneID" id="27924330"/>
<accession>A0A172WZI6</accession>
<dbReference type="EMBL" id="KU565883">
    <property type="protein sequence ID" value="ANF29754.1"/>
    <property type="molecule type" value="Genomic_DNA"/>
</dbReference>
<gene>
    <name evidence="1" type="ORF">CapoNPV_106</name>
</gene>
<organism evidence="1 2">
    <name type="scientific">Catopsilia pomona nucleopolyhedrovirus</name>
    <dbReference type="NCBI Taxonomy" id="1850906"/>
    <lineage>
        <taxon>Viruses</taxon>
        <taxon>Viruses incertae sedis</taxon>
        <taxon>Naldaviricetes</taxon>
        <taxon>Lefavirales</taxon>
        <taxon>Baculoviridae</taxon>
        <taxon>Alphabaculovirus</taxon>
        <taxon>Alphabaculovirus capomonae</taxon>
    </lineage>
</organism>
<evidence type="ECO:0000313" key="1">
    <source>
        <dbReference type="EMBL" id="ANF29754.1"/>
    </source>
</evidence>
<name>A0A172WZI6_9ABAC</name>
<evidence type="ECO:0000313" key="2">
    <source>
        <dbReference type="Proteomes" id="UP000203996"/>
    </source>
</evidence>
<reference evidence="1 2" key="1">
    <citation type="journal article" date="2016" name="PLoS ONE">
        <title>Genome Sequencing and Analysis of Catopsilia pomona nucleopolyhedrovirus: A Distinct Species in Group I Alphabaculovirus.</title>
        <authorList>
            <person name="Wang J."/>
            <person name="Zhu Z."/>
            <person name="Zhang L."/>
            <person name="Hou D."/>
            <person name="Wang M."/>
            <person name="Arif B."/>
            <person name="Kou Z."/>
            <person name="Wang H."/>
            <person name="Deng F."/>
            <person name="Hu Z."/>
        </authorList>
    </citation>
    <scope>NUCLEOTIDE SEQUENCE [LARGE SCALE GENOMIC DNA]</scope>
    <source>
        <strain evidence="1">416</strain>
    </source>
</reference>
<protein>
    <submittedName>
        <fullName evidence="1">ORF-106</fullName>
    </submittedName>
</protein>
<proteinExistence type="predicted"/>
<dbReference type="RefSeq" id="YP_009255363.1">
    <property type="nucleotide sequence ID" value="NC_030240.1"/>
</dbReference>
<sequence>MFLYMHKFVGYYNKHITIIYCIINMKLCHYLVANTTSVLLQSIKLINVQQNDIIYKQMTHN</sequence>